<dbReference type="GO" id="GO:0008168">
    <property type="term" value="F:methyltransferase activity"/>
    <property type="evidence" value="ECO:0007669"/>
    <property type="project" value="UniProtKB-KW"/>
</dbReference>
<protein>
    <submittedName>
        <fullName evidence="8">Lysine-specific demethylase 8</fullName>
    </submittedName>
</protein>
<proteinExistence type="predicted"/>
<dbReference type="AlphaFoldDB" id="A0A131YSE0"/>
<evidence type="ECO:0000256" key="5">
    <source>
        <dbReference type="ARBA" id="ARBA00023004"/>
    </source>
</evidence>
<dbReference type="Pfam" id="PF13621">
    <property type="entry name" value="Cupin_8"/>
    <property type="match status" value="1"/>
</dbReference>
<accession>A0A131YSE0</accession>
<dbReference type="EMBL" id="GEDV01007105">
    <property type="protein sequence ID" value="JAP81452.1"/>
    <property type="molecule type" value="Transcribed_RNA"/>
</dbReference>
<keyword evidence="4" id="KW-0560">Oxidoreductase</keyword>
<feature type="domain" description="JmjC" evidence="7">
    <location>
        <begin position="1"/>
        <end position="107"/>
    </location>
</feature>
<evidence type="ECO:0000256" key="3">
    <source>
        <dbReference type="ARBA" id="ARBA00022723"/>
    </source>
</evidence>
<evidence type="ECO:0000256" key="2">
    <source>
        <dbReference type="ARBA" id="ARBA00004123"/>
    </source>
</evidence>
<keyword evidence="3" id="KW-0479">Metal-binding</keyword>
<keyword evidence="5" id="KW-0408">Iron</keyword>
<evidence type="ECO:0000256" key="4">
    <source>
        <dbReference type="ARBA" id="ARBA00023002"/>
    </source>
</evidence>
<dbReference type="GO" id="GO:0032259">
    <property type="term" value="P:methylation"/>
    <property type="evidence" value="ECO:0007669"/>
    <property type="project" value="UniProtKB-KW"/>
</dbReference>
<dbReference type="InterPro" id="IPR014710">
    <property type="entry name" value="RmlC-like_jellyroll"/>
</dbReference>
<keyword evidence="6" id="KW-0539">Nucleus</keyword>
<comment type="cofactor">
    <cofactor evidence="1">
        <name>Fe(2+)</name>
        <dbReference type="ChEBI" id="CHEBI:29033"/>
    </cofactor>
</comment>
<evidence type="ECO:0000313" key="8">
    <source>
        <dbReference type="EMBL" id="JAP81452.1"/>
    </source>
</evidence>
<organism evidence="8">
    <name type="scientific">Rhipicephalus appendiculatus</name>
    <name type="common">Brown ear tick</name>
    <dbReference type="NCBI Taxonomy" id="34631"/>
    <lineage>
        <taxon>Eukaryota</taxon>
        <taxon>Metazoa</taxon>
        <taxon>Ecdysozoa</taxon>
        <taxon>Arthropoda</taxon>
        <taxon>Chelicerata</taxon>
        <taxon>Arachnida</taxon>
        <taxon>Acari</taxon>
        <taxon>Parasitiformes</taxon>
        <taxon>Ixodida</taxon>
        <taxon>Ixodoidea</taxon>
        <taxon>Ixodidae</taxon>
        <taxon>Rhipicephalinae</taxon>
        <taxon>Rhipicephalus</taxon>
        <taxon>Rhipicephalus</taxon>
    </lineage>
</organism>
<dbReference type="SUPFAM" id="SSF51197">
    <property type="entry name" value="Clavaminate synthase-like"/>
    <property type="match status" value="1"/>
</dbReference>
<dbReference type="GO" id="GO:0051864">
    <property type="term" value="F:histone H3K36 demethylase activity"/>
    <property type="evidence" value="ECO:0007669"/>
    <property type="project" value="TreeGrafter"/>
</dbReference>
<dbReference type="InterPro" id="IPR041667">
    <property type="entry name" value="Cupin_8"/>
</dbReference>
<reference evidence="8" key="1">
    <citation type="journal article" date="2016" name="Ticks Tick Borne Dis.">
        <title>De novo assembly and annotation of the salivary gland transcriptome of Rhipicephalus appendiculatus male and female ticks during blood feeding.</title>
        <authorList>
            <person name="de Castro M.H."/>
            <person name="de Klerk D."/>
            <person name="Pienaar R."/>
            <person name="Latif A.A."/>
            <person name="Rees D.J."/>
            <person name="Mans B.J."/>
        </authorList>
    </citation>
    <scope>NUCLEOTIDE SEQUENCE</scope>
    <source>
        <tissue evidence="8">Salivary glands</tissue>
    </source>
</reference>
<keyword evidence="8" id="KW-0489">Methyltransferase</keyword>
<comment type="subcellular location">
    <subcellularLocation>
        <location evidence="2">Nucleus</location>
    </subcellularLocation>
</comment>
<dbReference type="PANTHER" id="PTHR12461">
    <property type="entry name" value="HYPOXIA-INDUCIBLE FACTOR 1 ALPHA INHIBITOR-RELATED"/>
    <property type="match status" value="1"/>
</dbReference>
<name>A0A131YSE0_RHIAP</name>
<dbReference type="InterPro" id="IPR003347">
    <property type="entry name" value="JmjC_dom"/>
</dbReference>
<dbReference type="GO" id="GO:0046872">
    <property type="term" value="F:metal ion binding"/>
    <property type="evidence" value="ECO:0007669"/>
    <property type="project" value="UniProtKB-KW"/>
</dbReference>
<dbReference type="PROSITE" id="PS51184">
    <property type="entry name" value="JMJC"/>
    <property type="match status" value="1"/>
</dbReference>
<dbReference type="Gene3D" id="2.60.120.10">
    <property type="entry name" value="Jelly Rolls"/>
    <property type="match status" value="1"/>
</dbReference>
<evidence type="ECO:0000259" key="7">
    <source>
        <dbReference type="PROSITE" id="PS51184"/>
    </source>
</evidence>
<evidence type="ECO:0000256" key="1">
    <source>
        <dbReference type="ARBA" id="ARBA00001954"/>
    </source>
</evidence>
<dbReference type="PANTHER" id="PTHR12461:SF106">
    <property type="entry name" value="BIFUNCTIONAL PEPTIDASE AND ARGINYL-HYDROXYLASE JMJD5"/>
    <property type="match status" value="1"/>
</dbReference>
<keyword evidence="8" id="KW-0808">Transferase</keyword>
<dbReference type="GO" id="GO:0005634">
    <property type="term" value="C:nucleus"/>
    <property type="evidence" value="ECO:0007669"/>
    <property type="project" value="UniProtKB-SubCell"/>
</dbReference>
<evidence type="ECO:0000256" key="6">
    <source>
        <dbReference type="ARBA" id="ARBA00023242"/>
    </source>
</evidence>
<sequence length="107" mass="12813">MPWHTMHHGPVQARRNNGHQTQVFGEKYIRLYEKSQTGFLYPYEERLLENTSQVDVENPDHEKFPLFKTAQYTECVLRPGEMLFIPPKCWHFVRSLSPSLSVSFWWE</sequence>